<dbReference type="EMBL" id="JABFOF010000001">
    <property type="protein sequence ID" value="KAG2409682.1"/>
    <property type="molecule type" value="Genomic_DNA"/>
</dbReference>
<dbReference type="AlphaFoldDB" id="A0A8T0LDL3"/>
<evidence type="ECO:0000313" key="1">
    <source>
        <dbReference type="EMBL" id="KAG2409682.1"/>
    </source>
</evidence>
<sequence>MTTFLPPRKRKEQHLYPCPFHRPSWTKRPISSTTLMDEDTHIFYRLLKTKRSTFLPSRKRKVSKRWNSAGKCSGEQSTTALPINDGKSLKLQNLFTQLLVGWTISKWWNNAGKCSGEQSTTTLLMNGGKSLKLQNLFTRLSVA</sequence>
<accession>A0A8T0LDL3</accession>
<gene>
    <name evidence="1" type="ORF">HKW66_Vig0003470</name>
</gene>
<evidence type="ECO:0000313" key="2">
    <source>
        <dbReference type="Proteomes" id="UP000743370"/>
    </source>
</evidence>
<proteinExistence type="predicted"/>
<dbReference type="Proteomes" id="UP000743370">
    <property type="component" value="Unassembled WGS sequence"/>
</dbReference>
<protein>
    <submittedName>
        <fullName evidence="1">Uncharacterized protein</fullName>
    </submittedName>
</protein>
<name>A0A8T0LDL3_PHAAN</name>
<comment type="caution">
    <text evidence="1">The sequence shown here is derived from an EMBL/GenBank/DDBJ whole genome shotgun (WGS) entry which is preliminary data.</text>
</comment>
<reference evidence="1 2" key="1">
    <citation type="submission" date="2020-05" db="EMBL/GenBank/DDBJ databases">
        <title>Vigna angularis (adzuki bean) Var. LongXiaoDou No. 4 denovo assembly.</title>
        <authorList>
            <person name="Xiang H."/>
        </authorList>
    </citation>
    <scope>NUCLEOTIDE SEQUENCE [LARGE SCALE GENOMIC DNA]</scope>
    <source>
        <tissue evidence="1">Leaf</tissue>
    </source>
</reference>
<organism evidence="1 2">
    <name type="scientific">Phaseolus angularis</name>
    <name type="common">Azuki bean</name>
    <name type="synonym">Vigna angularis</name>
    <dbReference type="NCBI Taxonomy" id="3914"/>
    <lineage>
        <taxon>Eukaryota</taxon>
        <taxon>Viridiplantae</taxon>
        <taxon>Streptophyta</taxon>
        <taxon>Embryophyta</taxon>
        <taxon>Tracheophyta</taxon>
        <taxon>Spermatophyta</taxon>
        <taxon>Magnoliopsida</taxon>
        <taxon>eudicotyledons</taxon>
        <taxon>Gunneridae</taxon>
        <taxon>Pentapetalae</taxon>
        <taxon>rosids</taxon>
        <taxon>fabids</taxon>
        <taxon>Fabales</taxon>
        <taxon>Fabaceae</taxon>
        <taxon>Papilionoideae</taxon>
        <taxon>50 kb inversion clade</taxon>
        <taxon>NPAAA clade</taxon>
        <taxon>indigoferoid/millettioid clade</taxon>
        <taxon>Phaseoleae</taxon>
        <taxon>Vigna</taxon>
    </lineage>
</organism>